<dbReference type="eggNOG" id="arCOG03712">
    <property type="taxonomic scope" value="Archaea"/>
</dbReference>
<organism evidence="1 2">
    <name type="scientific">Pyrobaculum oguniense (strain DSM 13380 / JCM 10595 / TE7)</name>
    <dbReference type="NCBI Taxonomy" id="698757"/>
    <lineage>
        <taxon>Archaea</taxon>
        <taxon>Thermoproteota</taxon>
        <taxon>Thermoprotei</taxon>
        <taxon>Thermoproteales</taxon>
        <taxon>Thermoproteaceae</taxon>
        <taxon>Pyrobaculum</taxon>
    </lineage>
</organism>
<dbReference type="STRING" id="698757.Pogu_0785"/>
<evidence type="ECO:0000313" key="2">
    <source>
        <dbReference type="Proteomes" id="UP000009062"/>
    </source>
</evidence>
<dbReference type="HOGENOM" id="CLU_2519906_0_0_2"/>
<name>H6Q882_PYROT</name>
<accession>H6Q882</accession>
<dbReference type="AlphaFoldDB" id="H6Q882"/>
<proteinExistence type="predicted"/>
<dbReference type="InterPro" id="IPR010268">
    <property type="entry name" value="PaREP1"/>
</dbReference>
<protein>
    <submittedName>
        <fullName evidence="1">Archaeal PaREP1/PaREP8 family</fullName>
    </submittedName>
</protein>
<reference evidence="1 2" key="1">
    <citation type="journal article" date="2012" name="Stand. Genomic Sci.">
        <title>Complete genome sequence of Pyrobaculum oguniense.</title>
        <authorList>
            <person name="Bernick D.L."/>
            <person name="Karplus K."/>
            <person name="Lui L.M."/>
            <person name="Coker J.K."/>
            <person name="Murphy J.N."/>
            <person name="Chan P.P."/>
            <person name="Cozen A.E."/>
            <person name="Lowe T.M."/>
        </authorList>
    </citation>
    <scope>NUCLEOTIDE SEQUENCE [LARGE SCALE GENOMIC DNA]</scope>
    <source>
        <strain evidence="1 2">TE7</strain>
    </source>
</reference>
<dbReference type="EMBL" id="CP003316">
    <property type="protein sequence ID" value="AFA38812.1"/>
    <property type="molecule type" value="Genomic_DNA"/>
</dbReference>
<gene>
    <name evidence="1" type="ordered locus">Pogu_0785</name>
</gene>
<evidence type="ECO:0000313" key="1">
    <source>
        <dbReference type="EMBL" id="AFA38812.1"/>
    </source>
</evidence>
<sequence>MEGHLDAKSREYVAAHVLEAAVEAELAEEMLKRGLYQNAADRAFMAFKALASALVVSRLEDLARGERRREWCMKVGYAAPAKAC</sequence>
<dbReference type="Pfam" id="PF05942">
    <property type="entry name" value="PaREP1"/>
    <property type="match status" value="1"/>
</dbReference>
<keyword evidence="2" id="KW-1185">Reference proteome</keyword>
<dbReference type="KEGG" id="pog:Pogu_0785"/>
<dbReference type="Proteomes" id="UP000009062">
    <property type="component" value="Chromosome"/>
</dbReference>